<evidence type="ECO:0000256" key="3">
    <source>
        <dbReference type="ARBA" id="ARBA00022722"/>
    </source>
</evidence>
<organism evidence="6 7">
    <name type="scientific">Rhynchospora pubera</name>
    <dbReference type="NCBI Taxonomy" id="906938"/>
    <lineage>
        <taxon>Eukaryota</taxon>
        <taxon>Viridiplantae</taxon>
        <taxon>Streptophyta</taxon>
        <taxon>Embryophyta</taxon>
        <taxon>Tracheophyta</taxon>
        <taxon>Spermatophyta</taxon>
        <taxon>Magnoliopsida</taxon>
        <taxon>Liliopsida</taxon>
        <taxon>Poales</taxon>
        <taxon>Cyperaceae</taxon>
        <taxon>Cyperoideae</taxon>
        <taxon>Rhynchosporeae</taxon>
        <taxon>Rhynchospora</taxon>
    </lineage>
</organism>
<dbReference type="NCBIfam" id="TIGR00250">
    <property type="entry name" value="RNAse_H_YqgF"/>
    <property type="match status" value="1"/>
</dbReference>
<dbReference type="PANTHER" id="PTHR33317">
    <property type="entry name" value="POLYNUCLEOTIDYL TRANSFERASE, RIBONUCLEASE H-LIKE SUPERFAMILY PROTEIN"/>
    <property type="match status" value="1"/>
</dbReference>
<dbReference type="Gene3D" id="3.30.420.140">
    <property type="entry name" value="YqgF/RNase H-like domain"/>
    <property type="match status" value="1"/>
</dbReference>
<protein>
    <submittedName>
        <fullName evidence="6">Holliday junction resolvase</fullName>
    </submittedName>
</protein>
<feature type="domain" description="YqgF/RNase H-like" evidence="5">
    <location>
        <begin position="67"/>
        <end position="168"/>
    </location>
</feature>
<dbReference type="InterPro" id="IPR006641">
    <property type="entry name" value="YqgF/RNaseH-like_dom"/>
</dbReference>
<keyword evidence="2" id="KW-0690">Ribosome biogenesis</keyword>
<dbReference type="GO" id="GO:0000967">
    <property type="term" value="P:rRNA 5'-end processing"/>
    <property type="evidence" value="ECO:0007669"/>
    <property type="project" value="TreeGrafter"/>
</dbReference>
<dbReference type="InterPro" id="IPR012337">
    <property type="entry name" value="RNaseH-like_sf"/>
</dbReference>
<dbReference type="InterPro" id="IPR005227">
    <property type="entry name" value="YqgF"/>
</dbReference>
<evidence type="ECO:0000256" key="4">
    <source>
        <dbReference type="ARBA" id="ARBA00022801"/>
    </source>
</evidence>
<dbReference type="HAMAP" id="MF_00651">
    <property type="entry name" value="Nuclease_YqgF"/>
    <property type="match status" value="1"/>
</dbReference>
<keyword evidence="7" id="KW-1185">Reference proteome</keyword>
<dbReference type="SUPFAM" id="SSF53098">
    <property type="entry name" value="Ribonuclease H-like"/>
    <property type="match status" value="1"/>
</dbReference>
<dbReference type="EMBL" id="JAMFTS010000001">
    <property type="protein sequence ID" value="KAJ4803063.1"/>
    <property type="molecule type" value="Genomic_DNA"/>
</dbReference>
<comment type="caution">
    <text evidence="6">The sequence shown here is derived from an EMBL/GenBank/DDBJ whole genome shotgun (WGS) entry which is preliminary data.</text>
</comment>
<evidence type="ECO:0000256" key="1">
    <source>
        <dbReference type="ARBA" id="ARBA00022490"/>
    </source>
</evidence>
<keyword evidence="3" id="KW-0540">Nuclease</keyword>
<dbReference type="SMART" id="SM00732">
    <property type="entry name" value="YqgFc"/>
    <property type="match status" value="1"/>
</dbReference>
<keyword evidence="1" id="KW-0963">Cytoplasm</keyword>
<evidence type="ECO:0000313" key="7">
    <source>
        <dbReference type="Proteomes" id="UP001140206"/>
    </source>
</evidence>
<dbReference type="GO" id="GO:0004518">
    <property type="term" value="F:nuclease activity"/>
    <property type="evidence" value="ECO:0007669"/>
    <property type="project" value="UniProtKB-KW"/>
</dbReference>
<gene>
    <name evidence="6" type="ORF">LUZ62_015629</name>
</gene>
<dbReference type="PANTHER" id="PTHR33317:SF4">
    <property type="entry name" value="POLYNUCLEOTIDYL TRANSFERASE, RIBONUCLEASE H-LIKE SUPERFAMILY PROTEIN"/>
    <property type="match status" value="1"/>
</dbReference>
<sequence>MEFLVRTVPATPSPFHLRGTRTLTRRSFICRSQSRPPPSRGKKRLEPELLPNARRLKHDPDWTGGGGFSLGVDFGDVKTGLAVGMSLALPRPLTVLRMSGKELEVRLIELAQKEDADELIVGLPQSFDLTETYQSHKVRAFVRKLAVRAADTGLRVYLQDEHGTSKDALNYMIDIGVKKSARKAQSDAYSAVMVLERYFEMRGLGVELVLPDQPELRQKLKAGVQSKRVDDFWKDDEKSGGNFFGLF</sequence>
<dbReference type="GO" id="GO:0016787">
    <property type="term" value="F:hydrolase activity"/>
    <property type="evidence" value="ECO:0007669"/>
    <property type="project" value="UniProtKB-KW"/>
</dbReference>
<dbReference type="Pfam" id="PF03652">
    <property type="entry name" value="RuvX"/>
    <property type="match status" value="1"/>
</dbReference>
<evidence type="ECO:0000313" key="6">
    <source>
        <dbReference type="EMBL" id="KAJ4803063.1"/>
    </source>
</evidence>
<keyword evidence="4" id="KW-0378">Hydrolase</keyword>
<dbReference type="Proteomes" id="UP001140206">
    <property type="component" value="Chromosome 1"/>
</dbReference>
<accession>A0AAV8GJ19</accession>
<dbReference type="CDD" id="cd16964">
    <property type="entry name" value="YqgF"/>
    <property type="match status" value="1"/>
</dbReference>
<reference evidence="6" key="1">
    <citation type="submission" date="2022-08" db="EMBL/GenBank/DDBJ databases">
        <authorList>
            <person name="Marques A."/>
        </authorList>
    </citation>
    <scope>NUCLEOTIDE SEQUENCE</scope>
    <source>
        <strain evidence="6">RhyPub2mFocal</strain>
        <tissue evidence="6">Leaves</tissue>
    </source>
</reference>
<dbReference type="AlphaFoldDB" id="A0AAV8GJ19"/>
<evidence type="ECO:0000256" key="2">
    <source>
        <dbReference type="ARBA" id="ARBA00022517"/>
    </source>
</evidence>
<evidence type="ECO:0000259" key="5">
    <source>
        <dbReference type="SMART" id="SM00732"/>
    </source>
</evidence>
<name>A0AAV8GJ19_9POAL</name>
<dbReference type="InterPro" id="IPR037027">
    <property type="entry name" value="YqgF/RNaseH-like_dom_sf"/>
</dbReference>
<proteinExistence type="inferred from homology"/>